<keyword evidence="5" id="KW-1185">Reference proteome</keyword>
<name>A0A9Q1CPX2_HOLLE</name>
<proteinExistence type="predicted"/>
<dbReference type="Proteomes" id="UP001152320">
    <property type="component" value="Chromosome 1"/>
</dbReference>
<evidence type="ECO:0000313" key="5">
    <source>
        <dbReference type="Proteomes" id="UP001152320"/>
    </source>
</evidence>
<dbReference type="AlphaFoldDB" id="A0A9Q1CPX2"/>
<evidence type="ECO:0000256" key="1">
    <source>
        <dbReference type="SAM" id="Phobius"/>
    </source>
</evidence>
<comment type="caution">
    <text evidence="4">The sequence shown here is derived from an EMBL/GenBank/DDBJ whole genome shotgun (WGS) entry which is preliminary data.</text>
</comment>
<keyword evidence="1" id="KW-1133">Transmembrane helix</keyword>
<accession>A0A9Q1CPX2</accession>
<dbReference type="InterPro" id="IPR013783">
    <property type="entry name" value="Ig-like_fold"/>
</dbReference>
<feature type="chain" id="PRO_5040442712" description="Ig-like domain-containing protein" evidence="2">
    <location>
        <begin position="18"/>
        <end position="494"/>
    </location>
</feature>
<reference evidence="4" key="1">
    <citation type="submission" date="2021-10" db="EMBL/GenBank/DDBJ databases">
        <title>Tropical sea cucumber genome reveals ecological adaptation and Cuvierian tubules defense mechanism.</title>
        <authorList>
            <person name="Chen T."/>
        </authorList>
    </citation>
    <scope>NUCLEOTIDE SEQUENCE</scope>
    <source>
        <strain evidence="4">Nanhai2018</strain>
        <tissue evidence="4">Muscle</tissue>
    </source>
</reference>
<organism evidence="4 5">
    <name type="scientific">Holothuria leucospilota</name>
    <name type="common">Black long sea cucumber</name>
    <name type="synonym">Mertensiothuria leucospilota</name>
    <dbReference type="NCBI Taxonomy" id="206669"/>
    <lineage>
        <taxon>Eukaryota</taxon>
        <taxon>Metazoa</taxon>
        <taxon>Echinodermata</taxon>
        <taxon>Eleutherozoa</taxon>
        <taxon>Echinozoa</taxon>
        <taxon>Holothuroidea</taxon>
        <taxon>Aspidochirotacea</taxon>
        <taxon>Aspidochirotida</taxon>
        <taxon>Holothuriidae</taxon>
        <taxon>Holothuria</taxon>
    </lineage>
</organism>
<keyword evidence="2" id="KW-0732">Signal</keyword>
<feature type="domain" description="Ig-like" evidence="3">
    <location>
        <begin position="337"/>
        <end position="442"/>
    </location>
</feature>
<dbReference type="PANTHER" id="PTHR21261">
    <property type="entry name" value="BEAT PROTEIN"/>
    <property type="match status" value="1"/>
</dbReference>
<gene>
    <name evidence="4" type="ORF">HOLleu_01410</name>
</gene>
<protein>
    <recommendedName>
        <fullName evidence="3">Ig-like domain-containing protein</fullName>
    </recommendedName>
</protein>
<keyword evidence="1" id="KW-0812">Transmembrane</keyword>
<dbReference type="SUPFAM" id="SSF48726">
    <property type="entry name" value="Immunoglobulin"/>
    <property type="match status" value="2"/>
</dbReference>
<dbReference type="OrthoDB" id="427518at2759"/>
<dbReference type="SMART" id="SM00409">
    <property type="entry name" value="IG"/>
    <property type="match status" value="2"/>
</dbReference>
<feature type="signal peptide" evidence="2">
    <location>
        <begin position="1"/>
        <end position="17"/>
    </location>
</feature>
<sequence length="494" mass="55860">MFFMICMISVIFHHGGAEGNFGCPSGVYLEYKEAFVIACNFRPNFESVFWYKVPNQGPFISYQNGVKFGTGYNSGEFDVATDGSLVIHNVTLDFDGQLRVFVHYQQWENDVRQTVDLTVYVKAHQDFPHINVCKDKPYCHVTVDGNRVITCSVNKTRPAAELNWFKRYAGSYSILPSDKYETTAGLAVSSFASVNVTITERHLLEVIVCRSSSRAPIMTQNHSMILIERNVDNYSSKLPITRLSKVNDNVYLGFDNDDVYAAVWKKRLPTGIYHTIGYFFYGVSELYDVTFEISNKAELGIERFQLENEGKYLVVYASPTSQGYKQFQVHLFVAPNPPVPKIFGCLDEQNCVLQIASNGRLECSLEGIRPLVHLEWIFNGEGISPITFSSPLLSVVNRGVTYDSSVTTSFLMKPETRINYIEVACQVADQIDGLSTMRSNITLYYAPEYMDITQKENCENYFRIGKIFLIVGTTLTSVMILLCCCCACVRCLED</sequence>
<dbReference type="InterPro" id="IPR007110">
    <property type="entry name" value="Ig-like_dom"/>
</dbReference>
<keyword evidence="1" id="KW-0472">Membrane</keyword>
<dbReference type="PROSITE" id="PS50835">
    <property type="entry name" value="IG_LIKE"/>
    <property type="match status" value="1"/>
</dbReference>
<evidence type="ECO:0000313" key="4">
    <source>
        <dbReference type="EMBL" id="KAJ8048906.1"/>
    </source>
</evidence>
<dbReference type="Gene3D" id="2.60.40.10">
    <property type="entry name" value="Immunoglobulins"/>
    <property type="match status" value="1"/>
</dbReference>
<evidence type="ECO:0000259" key="3">
    <source>
        <dbReference type="PROSITE" id="PS50835"/>
    </source>
</evidence>
<evidence type="ECO:0000256" key="2">
    <source>
        <dbReference type="SAM" id="SignalP"/>
    </source>
</evidence>
<dbReference type="InterPro" id="IPR036179">
    <property type="entry name" value="Ig-like_dom_sf"/>
</dbReference>
<dbReference type="PANTHER" id="PTHR21261:SF15">
    <property type="entry name" value="BEATEN PATH IIIA, ISOFORM D-RELATED"/>
    <property type="match status" value="1"/>
</dbReference>
<dbReference type="EMBL" id="JAIZAY010000001">
    <property type="protein sequence ID" value="KAJ8048906.1"/>
    <property type="molecule type" value="Genomic_DNA"/>
</dbReference>
<feature type="transmembrane region" description="Helical" evidence="1">
    <location>
        <begin position="467"/>
        <end position="492"/>
    </location>
</feature>
<dbReference type="InterPro" id="IPR003599">
    <property type="entry name" value="Ig_sub"/>
</dbReference>